<dbReference type="Proteomes" id="UP000694415">
    <property type="component" value="Unplaced"/>
</dbReference>
<evidence type="ECO:0000313" key="3">
    <source>
        <dbReference type="Proteomes" id="UP000694415"/>
    </source>
</evidence>
<feature type="region of interest" description="Disordered" evidence="1">
    <location>
        <begin position="39"/>
        <end position="71"/>
    </location>
</feature>
<reference evidence="2" key="2">
    <citation type="submission" date="2025-09" db="UniProtKB">
        <authorList>
            <consortium name="Ensembl"/>
        </authorList>
    </citation>
    <scope>IDENTIFICATION</scope>
</reference>
<reference evidence="2" key="1">
    <citation type="submission" date="2025-08" db="UniProtKB">
        <authorList>
            <consortium name="Ensembl"/>
        </authorList>
    </citation>
    <scope>IDENTIFICATION</scope>
</reference>
<evidence type="ECO:0000256" key="1">
    <source>
        <dbReference type="SAM" id="MobiDB-lite"/>
    </source>
</evidence>
<protein>
    <submittedName>
        <fullName evidence="2">Uncharacterized protein</fullName>
    </submittedName>
</protein>
<name>A0A8C6GBS9_MUSSI</name>
<evidence type="ECO:0000313" key="2">
    <source>
        <dbReference type="Ensembl" id="ENSMSIP00000003775.1"/>
    </source>
</evidence>
<feature type="compositionally biased region" description="Basic and acidic residues" evidence="1">
    <location>
        <begin position="61"/>
        <end position="71"/>
    </location>
</feature>
<dbReference type="Ensembl" id="ENSMSIT00000004779.1">
    <property type="protein sequence ID" value="ENSMSIP00000003775.1"/>
    <property type="gene ID" value="ENSMSIG00000003479.1"/>
</dbReference>
<proteinExistence type="predicted"/>
<dbReference type="AlphaFoldDB" id="A0A8C6GBS9"/>
<keyword evidence="3" id="KW-1185">Reference proteome</keyword>
<accession>A0A8C6GBS9</accession>
<sequence length="71" mass="8106">MAGKLALGEIAGFNQGKLKKTKIQNRITWQLKRPLNRKRGVNFPRSLGRFPHPTPSSLGPPHDKERIHRIN</sequence>
<organism evidence="2 3">
    <name type="scientific">Mus spicilegus</name>
    <name type="common">Mound-building mouse</name>
    <dbReference type="NCBI Taxonomy" id="10103"/>
    <lineage>
        <taxon>Eukaryota</taxon>
        <taxon>Metazoa</taxon>
        <taxon>Chordata</taxon>
        <taxon>Craniata</taxon>
        <taxon>Vertebrata</taxon>
        <taxon>Euteleostomi</taxon>
        <taxon>Mammalia</taxon>
        <taxon>Eutheria</taxon>
        <taxon>Euarchontoglires</taxon>
        <taxon>Glires</taxon>
        <taxon>Rodentia</taxon>
        <taxon>Myomorpha</taxon>
        <taxon>Muroidea</taxon>
        <taxon>Muridae</taxon>
        <taxon>Murinae</taxon>
        <taxon>Mus</taxon>
        <taxon>Mus</taxon>
    </lineage>
</organism>